<organism evidence="1 2">
    <name type="scientific">Mobiluncus curtisii ATCC 51333</name>
    <dbReference type="NCBI Taxonomy" id="887326"/>
    <lineage>
        <taxon>Bacteria</taxon>
        <taxon>Bacillati</taxon>
        <taxon>Actinomycetota</taxon>
        <taxon>Actinomycetes</taxon>
        <taxon>Actinomycetales</taxon>
        <taxon>Actinomycetaceae</taxon>
        <taxon>Mobiluncus</taxon>
    </lineage>
</organism>
<sequence>MKTPSYSKIEVGNSFLSDLTGARRGIYQITQRVKTQILLIYRGIRRPQILFI</sequence>
<evidence type="ECO:0000313" key="2">
    <source>
        <dbReference type="Proteomes" id="UP000005573"/>
    </source>
</evidence>
<dbReference type="Proteomes" id="UP000005573">
    <property type="component" value="Unassembled WGS sequence"/>
</dbReference>
<name>E6LW27_9ACTO</name>
<dbReference type="EMBL" id="AEPY01000001">
    <property type="protein sequence ID" value="EFU80912.1"/>
    <property type="molecule type" value="Genomic_DNA"/>
</dbReference>
<dbReference type="HOGENOM" id="CLU_3081914_0_0_11"/>
<protein>
    <submittedName>
        <fullName evidence="1">Uncharacterized protein</fullName>
    </submittedName>
</protein>
<accession>E6LW27</accession>
<evidence type="ECO:0000313" key="1">
    <source>
        <dbReference type="EMBL" id="EFU80912.1"/>
    </source>
</evidence>
<dbReference type="AlphaFoldDB" id="E6LW27"/>
<gene>
    <name evidence="1" type="ORF">HMPREF0388_0064</name>
</gene>
<comment type="caution">
    <text evidence="1">The sequence shown here is derived from an EMBL/GenBank/DDBJ whole genome shotgun (WGS) entry which is preliminary data.</text>
</comment>
<reference evidence="1 2" key="1">
    <citation type="submission" date="2010-12" db="EMBL/GenBank/DDBJ databases">
        <authorList>
            <person name="Muzny D."/>
            <person name="Qin X."/>
            <person name="Deng J."/>
            <person name="Jiang H."/>
            <person name="Liu Y."/>
            <person name="Qu J."/>
            <person name="Song X.-Z."/>
            <person name="Zhang L."/>
            <person name="Thornton R."/>
            <person name="Coyle M."/>
            <person name="Francisco L."/>
            <person name="Jackson L."/>
            <person name="Javaid M."/>
            <person name="Korchina V."/>
            <person name="Kovar C."/>
            <person name="Mata R."/>
            <person name="Mathew T."/>
            <person name="Ngo R."/>
            <person name="Nguyen L."/>
            <person name="Nguyen N."/>
            <person name="Okwuonu G."/>
            <person name="Ongeri F."/>
            <person name="Pham C."/>
            <person name="Simmons D."/>
            <person name="Wilczek-Boney K."/>
            <person name="Hale W."/>
            <person name="Jakkamsetti A."/>
            <person name="Pham P."/>
            <person name="Ruth R."/>
            <person name="San Lucas F."/>
            <person name="Warren J."/>
            <person name="Zhang J."/>
            <person name="Zhao Z."/>
            <person name="Zhou C."/>
            <person name="Zhu D."/>
            <person name="Lee S."/>
            <person name="Bess C."/>
            <person name="Blankenburg K."/>
            <person name="Forbes L."/>
            <person name="Fu Q."/>
            <person name="Gubbala S."/>
            <person name="Hirani K."/>
            <person name="Jayaseelan J.C."/>
            <person name="Lara F."/>
            <person name="Munidasa M."/>
            <person name="Palculict T."/>
            <person name="Patil S."/>
            <person name="Pu L.-L."/>
            <person name="Saada N."/>
            <person name="Tang L."/>
            <person name="Weissenberger G."/>
            <person name="Zhu Y."/>
            <person name="Hemphill L."/>
            <person name="Shang Y."/>
            <person name="Youmans B."/>
            <person name="Ayvaz T."/>
            <person name="Ross M."/>
            <person name="Santibanez J."/>
            <person name="Aqrawi P."/>
            <person name="Gross S."/>
            <person name="Joshi V."/>
            <person name="Fowler G."/>
            <person name="Nazareth L."/>
            <person name="Reid J."/>
            <person name="Worley K."/>
            <person name="Petrosino J."/>
            <person name="Highlander S."/>
            <person name="Gibbs R."/>
        </authorList>
    </citation>
    <scope>NUCLEOTIDE SEQUENCE [LARGE SCALE GENOMIC DNA]</scope>
    <source>
        <strain evidence="1 2">ATCC 51333</strain>
    </source>
</reference>
<proteinExistence type="predicted"/>